<evidence type="ECO:0000313" key="2">
    <source>
        <dbReference type="EMBL" id="KAK2562489.1"/>
    </source>
</evidence>
<dbReference type="PANTHER" id="PTHR15191">
    <property type="entry name" value="PROTEIN CBG20567"/>
    <property type="match status" value="1"/>
</dbReference>
<comment type="caution">
    <text evidence="2">The sequence shown here is derived from an EMBL/GenBank/DDBJ whole genome shotgun (WGS) entry which is preliminary data.</text>
</comment>
<dbReference type="AlphaFoldDB" id="A0AAD9V600"/>
<dbReference type="PANTHER" id="PTHR15191:SF3">
    <property type="entry name" value="PITUITARY TUMOR-TRANSFORMING GENE PROTEIN-BINDING FACTOR"/>
    <property type="match status" value="1"/>
</dbReference>
<keyword evidence="1" id="KW-1133">Transmembrane helix</keyword>
<evidence type="ECO:0000313" key="3">
    <source>
        <dbReference type="Proteomes" id="UP001249851"/>
    </source>
</evidence>
<sequence>MRPLRISAVTGVFFIFYLIQFCFVEPSLGENQTGDSCAVNDGKACGDCIKVDGCAFCEANKNCMTFSLVKDTYKGTCEKQQWKYKQCLLDGKVLLIALPVTGFVVLLILGISIYCCCCRRKKARGESKQETKWRRQREEIGIKHRERREERQKKHDEIRKKYGLFRKSDDSEEVEDGRYHRFDNTAVA</sequence>
<dbReference type="Proteomes" id="UP001249851">
    <property type="component" value="Unassembled WGS sequence"/>
</dbReference>
<keyword evidence="3" id="KW-1185">Reference proteome</keyword>
<evidence type="ECO:0000256" key="1">
    <source>
        <dbReference type="SAM" id="Phobius"/>
    </source>
</evidence>
<proteinExistence type="predicted"/>
<organism evidence="2 3">
    <name type="scientific">Acropora cervicornis</name>
    <name type="common">Staghorn coral</name>
    <dbReference type="NCBI Taxonomy" id="6130"/>
    <lineage>
        <taxon>Eukaryota</taxon>
        <taxon>Metazoa</taxon>
        <taxon>Cnidaria</taxon>
        <taxon>Anthozoa</taxon>
        <taxon>Hexacorallia</taxon>
        <taxon>Scleractinia</taxon>
        <taxon>Astrocoeniina</taxon>
        <taxon>Acroporidae</taxon>
        <taxon>Acropora</taxon>
    </lineage>
</organism>
<dbReference type="InterPro" id="IPR052304">
    <property type="entry name" value="PTTG1IP"/>
</dbReference>
<keyword evidence="1" id="KW-0472">Membrane</keyword>
<dbReference type="GO" id="GO:0005737">
    <property type="term" value="C:cytoplasm"/>
    <property type="evidence" value="ECO:0007669"/>
    <property type="project" value="TreeGrafter"/>
</dbReference>
<keyword evidence="1" id="KW-0812">Transmembrane</keyword>
<protein>
    <submittedName>
        <fullName evidence="2">Pituitary tumor-transforming gene 1 protein-interacting protein</fullName>
    </submittedName>
</protein>
<name>A0AAD9V600_ACRCE</name>
<gene>
    <name evidence="2" type="ORF">P5673_014154</name>
</gene>
<reference evidence="2" key="2">
    <citation type="journal article" date="2023" name="Science">
        <title>Genomic signatures of disease resistance in endangered staghorn corals.</title>
        <authorList>
            <person name="Vollmer S.V."/>
            <person name="Selwyn J.D."/>
            <person name="Despard B.A."/>
            <person name="Roesel C.L."/>
        </authorList>
    </citation>
    <scope>NUCLEOTIDE SEQUENCE</scope>
    <source>
        <strain evidence="2">K2</strain>
    </source>
</reference>
<dbReference type="EMBL" id="JARQWQ010000028">
    <property type="protein sequence ID" value="KAK2562489.1"/>
    <property type="molecule type" value="Genomic_DNA"/>
</dbReference>
<feature type="transmembrane region" description="Helical" evidence="1">
    <location>
        <begin position="93"/>
        <end position="114"/>
    </location>
</feature>
<reference evidence="2" key="1">
    <citation type="journal article" date="2023" name="G3 (Bethesda)">
        <title>Whole genome assembly and annotation of the endangered Caribbean coral Acropora cervicornis.</title>
        <authorList>
            <person name="Selwyn J.D."/>
            <person name="Vollmer S.V."/>
        </authorList>
    </citation>
    <scope>NUCLEOTIDE SEQUENCE</scope>
    <source>
        <strain evidence="2">K2</strain>
    </source>
</reference>
<feature type="transmembrane region" description="Helical" evidence="1">
    <location>
        <begin position="6"/>
        <end position="24"/>
    </location>
</feature>
<dbReference type="GO" id="GO:0006606">
    <property type="term" value="P:protein import into nucleus"/>
    <property type="evidence" value="ECO:0007669"/>
    <property type="project" value="TreeGrafter"/>
</dbReference>
<accession>A0AAD9V600</accession>
<dbReference type="GO" id="GO:0005634">
    <property type="term" value="C:nucleus"/>
    <property type="evidence" value="ECO:0007669"/>
    <property type="project" value="TreeGrafter"/>
</dbReference>